<feature type="domain" description="CCHC-type" evidence="2">
    <location>
        <begin position="310"/>
        <end position="324"/>
    </location>
</feature>
<dbReference type="Proteomes" id="UP000078492">
    <property type="component" value="Unassembled WGS sequence"/>
</dbReference>
<evidence type="ECO:0000313" key="3">
    <source>
        <dbReference type="EMBL" id="KYN20079.1"/>
    </source>
</evidence>
<dbReference type="PROSITE" id="PS50158">
    <property type="entry name" value="ZF_CCHC"/>
    <property type="match status" value="1"/>
</dbReference>
<dbReference type="PANTHER" id="PTHR45823">
    <property type="entry name" value="T-SNARE COILED-COIL HOMOLOGY DOMAIN-CONTAINING PROTEIN"/>
    <property type="match status" value="1"/>
</dbReference>
<reference evidence="3 4" key="1">
    <citation type="submission" date="2015-09" db="EMBL/GenBank/DDBJ databases">
        <title>Trachymyrmex cornetzi WGS genome.</title>
        <authorList>
            <person name="Nygaard S."/>
            <person name="Hu H."/>
            <person name="Boomsma J."/>
            <person name="Zhang G."/>
        </authorList>
    </citation>
    <scope>NUCLEOTIDE SEQUENCE [LARGE SCALE GENOMIC DNA]</scope>
    <source>
        <strain evidence="3">Tcor2-1</strain>
        <tissue evidence="3">Whole body</tissue>
    </source>
</reference>
<organism evidence="3 4">
    <name type="scientific">Trachymyrmex cornetzi</name>
    <dbReference type="NCBI Taxonomy" id="471704"/>
    <lineage>
        <taxon>Eukaryota</taxon>
        <taxon>Metazoa</taxon>
        <taxon>Ecdysozoa</taxon>
        <taxon>Arthropoda</taxon>
        <taxon>Hexapoda</taxon>
        <taxon>Insecta</taxon>
        <taxon>Pterygota</taxon>
        <taxon>Neoptera</taxon>
        <taxon>Endopterygota</taxon>
        <taxon>Hymenoptera</taxon>
        <taxon>Apocrita</taxon>
        <taxon>Aculeata</taxon>
        <taxon>Formicoidea</taxon>
        <taxon>Formicidae</taxon>
        <taxon>Myrmicinae</taxon>
        <taxon>Trachymyrmex</taxon>
    </lineage>
</organism>
<dbReference type="EMBL" id="KQ979636">
    <property type="protein sequence ID" value="KYN20079.1"/>
    <property type="molecule type" value="Genomic_DNA"/>
</dbReference>
<dbReference type="AlphaFoldDB" id="A0A151J7U3"/>
<evidence type="ECO:0000313" key="4">
    <source>
        <dbReference type="Proteomes" id="UP000078492"/>
    </source>
</evidence>
<accession>A0A151J7U3</accession>
<sequence>MQQLREEQRCARVEYAESLRQRDTEIQQLRGELRANQISLSDNKEVIADVCDRNNVQFSAGDRDVTQLAGGGNLSYHHTPRFPSGVESAVSARVNPCASFHEGTGVKLKPDTYDGSSSLREFLAQFNLIARANRWSDEVKAIVLASSLRGKARAVLENVKDLENLGFVELKSKLELRFGDSQSAQSYYSQFTNRKQKFGENLASLGSDIERLSQLAYPECTHLIRDKIACAQFVSALSDGFIKRTLQLEGVASLRVAVERARAIKLIQESSFERKREHNFNIYKKKKNKFNKFNKNNDQKNIRNERTKECWECGKEGHFRSGCPGKMENENSAG</sequence>
<proteinExistence type="predicted"/>
<evidence type="ECO:0000259" key="2">
    <source>
        <dbReference type="PROSITE" id="PS50158"/>
    </source>
</evidence>
<keyword evidence="1" id="KW-0863">Zinc-finger</keyword>
<dbReference type="GO" id="GO:0008270">
    <property type="term" value="F:zinc ion binding"/>
    <property type="evidence" value="ECO:0007669"/>
    <property type="project" value="UniProtKB-KW"/>
</dbReference>
<name>A0A151J7U3_9HYME</name>
<keyword evidence="1" id="KW-0479">Metal-binding</keyword>
<gene>
    <name evidence="3" type="ORF">ALC57_07585</name>
</gene>
<dbReference type="InterPro" id="IPR036875">
    <property type="entry name" value="Znf_CCHC_sf"/>
</dbReference>
<evidence type="ECO:0000256" key="1">
    <source>
        <dbReference type="PROSITE-ProRule" id="PRU00047"/>
    </source>
</evidence>
<keyword evidence="4" id="KW-1185">Reference proteome</keyword>
<keyword evidence="1" id="KW-0862">Zinc</keyword>
<dbReference type="InterPro" id="IPR001878">
    <property type="entry name" value="Znf_CCHC"/>
</dbReference>
<protein>
    <recommendedName>
        <fullName evidence="2">CCHC-type domain-containing protein</fullName>
    </recommendedName>
</protein>
<dbReference type="STRING" id="471704.A0A151J7U3"/>
<dbReference type="GO" id="GO:0003676">
    <property type="term" value="F:nucleic acid binding"/>
    <property type="evidence" value="ECO:0007669"/>
    <property type="project" value="InterPro"/>
</dbReference>
<dbReference type="SUPFAM" id="SSF57756">
    <property type="entry name" value="Retrovirus zinc finger-like domains"/>
    <property type="match status" value="1"/>
</dbReference>
<dbReference type="PANTHER" id="PTHR45823:SF1">
    <property type="entry name" value="T-SNARE COILED-COIL HOMOLOGY DOMAIN-CONTAINING PROTEIN"/>
    <property type="match status" value="1"/>
</dbReference>